<dbReference type="RefSeq" id="WP_029159931.1">
    <property type="nucleotide sequence ID" value="NZ_CP009933.1"/>
</dbReference>
<dbReference type="InterPro" id="IPR025827">
    <property type="entry name" value="Zn_ribbon_recom_dom"/>
</dbReference>
<dbReference type="Proteomes" id="UP000033115">
    <property type="component" value="Chromosome"/>
</dbReference>
<dbReference type="AlphaFoldDB" id="A0A0E3JY07"/>
<organism evidence="9 10">
    <name type="scientific">Clostridium scatologenes</name>
    <dbReference type="NCBI Taxonomy" id="1548"/>
    <lineage>
        <taxon>Bacteria</taxon>
        <taxon>Bacillati</taxon>
        <taxon>Bacillota</taxon>
        <taxon>Clostridia</taxon>
        <taxon>Eubacteriales</taxon>
        <taxon>Clostridiaceae</taxon>
        <taxon>Clostridium</taxon>
    </lineage>
</organism>
<feature type="coiled-coil region" evidence="6">
    <location>
        <begin position="417"/>
        <end position="481"/>
    </location>
</feature>
<feature type="active site" description="O-(5'-phospho-DNA)-serine intermediate" evidence="4 5">
    <location>
        <position position="12"/>
    </location>
</feature>
<dbReference type="InterPro" id="IPR006118">
    <property type="entry name" value="Recombinase_CS"/>
</dbReference>
<dbReference type="STRING" id="1548.CSCA_1368"/>
<dbReference type="PROSITE" id="PS00397">
    <property type="entry name" value="RECOMBINASES_1"/>
    <property type="match status" value="1"/>
</dbReference>
<dbReference type="Pfam" id="PF13408">
    <property type="entry name" value="Zn_ribbon_recom"/>
    <property type="match status" value="1"/>
</dbReference>
<evidence type="ECO:0000256" key="1">
    <source>
        <dbReference type="ARBA" id="ARBA00022908"/>
    </source>
</evidence>
<evidence type="ECO:0000259" key="8">
    <source>
        <dbReference type="PROSITE" id="PS51737"/>
    </source>
</evidence>
<dbReference type="KEGG" id="csq:CSCA_1368"/>
<dbReference type="EMBL" id="CP009933">
    <property type="protein sequence ID" value="AKA68493.1"/>
    <property type="molecule type" value="Genomic_DNA"/>
</dbReference>
<dbReference type="HOGENOM" id="CLU_010686_18_3_9"/>
<dbReference type="PANTHER" id="PTHR30461:SF23">
    <property type="entry name" value="DNA RECOMBINASE-RELATED"/>
    <property type="match status" value="1"/>
</dbReference>
<keyword evidence="10" id="KW-1185">Reference proteome</keyword>
<sequence>MDTKVAIYVRVSTHHQIDKDSLPLQKQDLINYANYVLNTNNYEIFEDAGYSAKNTDRPGFQNMMSRIRNNEFTHLLVWKIDRISRNLLDFCDMYNELKKINVTFVSKNEQFDTSSAMGEAMLKIILVFAELERKLTGERVTAVMLDRATKGLWNGAPIPLGYIWDKIKKFPVIDDAEKNTIELIYNTYLKVKSTTAIRSLLNANNIKTKRNGTWTTKTISDIIRNPFYKGTYRYNYREPGRGKVKSENEWVVIEDNHKGIISKELWRKCNAIMDENAKRNNAAGFRANGKVHVFAGLLECGECHNNLYSKQDKPNLDGFIPSVYVCSGRYNHLGCNQKTISDNYVGTFIFNFISNILKTQNKIKKLDSKLLEKALLNGNVFKDIIGIENIEDLQNKSYASNVLKNKKNANEDNSFGLEVNKKEKAKYERALERLEDLYLFDDNAMSEKDYIIRKKKIAEKLNEVNEKLKELNTFADEQEINLLSKISSFTLSKELLNAYNIHYKELILNIGRNQLKDFANTIIDKIIIKDKKILNIKFKNNLKISFVHRG</sequence>
<evidence type="ECO:0000256" key="6">
    <source>
        <dbReference type="SAM" id="Coils"/>
    </source>
</evidence>
<evidence type="ECO:0000256" key="3">
    <source>
        <dbReference type="ARBA" id="ARBA00023172"/>
    </source>
</evidence>
<dbReference type="SMART" id="SM00857">
    <property type="entry name" value="Resolvase"/>
    <property type="match status" value="1"/>
</dbReference>
<feature type="domain" description="Recombinase" evidence="8">
    <location>
        <begin position="159"/>
        <end position="279"/>
    </location>
</feature>
<dbReference type="PROSITE" id="PS51737">
    <property type="entry name" value="RECOMBINASE_DNA_BIND"/>
    <property type="match status" value="1"/>
</dbReference>
<keyword evidence="1" id="KW-0229">DNA integration</keyword>
<evidence type="ECO:0000259" key="7">
    <source>
        <dbReference type="PROSITE" id="PS51736"/>
    </source>
</evidence>
<dbReference type="GO" id="GO:0003677">
    <property type="term" value="F:DNA binding"/>
    <property type="evidence" value="ECO:0007669"/>
    <property type="project" value="UniProtKB-KW"/>
</dbReference>
<keyword evidence="6" id="KW-0175">Coiled coil</keyword>
<proteinExistence type="predicted"/>
<dbReference type="Gene3D" id="3.90.1750.20">
    <property type="entry name" value="Putative Large Serine Recombinase, Chain B, Domain 2"/>
    <property type="match status" value="1"/>
</dbReference>
<dbReference type="GO" id="GO:0000150">
    <property type="term" value="F:DNA strand exchange activity"/>
    <property type="evidence" value="ECO:0007669"/>
    <property type="project" value="InterPro"/>
</dbReference>
<dbReference type="Pfam" id="PF07508">
    <property type="entry name" value="Recombinase"/>
    <property type="match status" value="1"/>
</dbReference>
<evidence type="ECO:0000256" key="5">
    <source>
        <dbReference type="PROSITE-ProRule" id="PRU10137"/>
    </source>
</evidence>
<dbReference type="InterPro" id="IPR006119">
    <property type="entry name" value="Resolv_N"/>
</dbReference>
<dbReference type="Gene3D" id="3.40.50.1390">
    <property type="entry name" value="Resolvase, N-terminal catalytic domain"/>
    <property type="match status" value="1"/>
</dbReference>
<protein>
    <submittedName>
        <fullName evidence="9">Putative resolvase</fullName>
    </submittedName>
</protein>
<dbReference type="InterPro" id="IPR038109">
    <property type="entry name" value="DNA_bind_recomb_sf"/>
</dbReference>
<dbReference type="PANTHER" id="PTHR30461">
    <property type="entry name" value="DNA-INVERTASE FROM LAMBDOID PROPHAGE"/>
    <property type="match status" value="1"/>
</dbReference>
<evidence type="ECO:0000256" key="4">
    <source>
        <dbReference type="PIRSR" id="PIRSR606118-50"/>
    </source>
</evidence>
<reference evidence="9 10" key="1">
    <citation type="journal article" date="2015" name="J. Biotechnol.">
        <title>Complete genome sequence of a malodorant-producing acetogen, Clostridium scatologenes ATCC 25775(T).</title>
        <authorList>
            <person name="Zhu Z."/>
            <person name="Guo T."/>
            <person name="Zheng H."/>
            <person name="Song T."/>
            <person name="Ouyang P."/>
            <person name="Xie J."/>
        </authorList>
    </citation>
    <scope>NUCLEOTIDE SEQUENCE [LARGE SCALE GENOMIC DNA]</scope>
    <source>
        <strain evidence="9 10">ATCC 25775</strain>
    </source>
</reference>
<keyword evidence="2" id="KW-0238">DNA-binding</keyword>
<gene>
    <name evidence="9" type="ORF">CSCA_1368</name>
</gene>
<feature type="domain" description="Resolvase/invertase-type recombinase catalytic" evidence="7">
    <location>
        <begin position="4"/>
        <end position="151"/>
    </location>
</feature>
<accession>A0A0E3JY07</accession>
<keyword evidence="3" id="KW-0233">DNA recombination</keyword>
<dbReference type="SUPFAM" id="SSF53041">
    <property type="entry name" value="Resolvase-like"/>
    <property type="match status" value="1"/>
</dbReference>
<dbReference type="InterPro" id="IPR011109">
    <property type="entry name" value="DNA_bind_recombinase_dom"/>
</dbReference>
<dbReference type="CDD" id="cd03768">
    <property type="entry name" value="SR_ResInv"/>
    <property type="match status" value="1"/>
</dbReference>
<evidence type="ECO:0000313" key="10">
    <source>
        <dbReference type="Proteomes" id="UP000033115"/>
    </source>
</evidence>
<dbReference type="InterPro" id="IPR036162">
    <property type="entry name" value="Resolvase-like_N_sf"/>
</dbReference>
<dbReference type="GO" id="GO:0015074">
    <property type="term" value="P:DNA integration"/>
    <property type="evidence" value="ECO:0007669"/>
    <property type="project" value="UniProtKB-KW"/>
</dbReference>
<evidence type="ECO:0000256" key="2">
    <source>
        <dbReference type="ARBA" id="ARBA00023125"/>
    </source>
</evidence>
<dbReference type="InterPro" id="IPR050639">
    <property type="entry name" value="SSR_resolvase"/>
</dbReference>
<name>A0A0E3JY07_CLOSL</name>
<dbReference type="PROSITE" id="PS51736">
    <property type="entry name" value="RECOMBINASES_3"/>
    <property type="match status" value="1"/>
</dbReference>
<evidence type="ECO:0000313" key="9">
    <source>
        <dbReference type="EMBL" id="AKA68493.1"/>
    </source>
</evidence>
<dbReference type="Pfam" id="PF00239">
    <property type="entry name" value="Resolvase"/>
    <property type="match status" value="1"/>
</dbReference>